<proteinExistence type="inferred from homology"/>
<dbReference type="Pfam" id="PF08939">
    <property type="entry name" value="Bles03"/>
    <property type="match status" value="1"/>
</dbReference>
<accession>A0A232LVW0</accession>
<comment type="caution">
    <text evidence="3">The sequence shown here is derived from an EMBL/GenBank/DDBJ whole genome shotgun (WGS) entry which is preliminary data.</text>
</comment>
<keyword evidence="4" id="KW-1185">Reference proteome</keyword>
<protein>
    <recommendedName>
        <fullName evidence="5">DUF1917 domain-containing protein</fullName>
    </recommendedName>
</protein>
<dbReference type="EMBL" id="NPHW01004215">
    <property type="protein sequence ID" value="OXV08283.1"/>
    <property type="molecule type" value="Genomic_DNA"/>
</dbReference>
<reference evidence="3 4" key="1">
    <citation type="journal article" date="2015" name="Environ. Microbiol.">
        <title>Metagenome sequence of Elaphomyces granulatus from sporocarp tissue reveals Ascomycota ectomycorrhizal fingerprints of genome expansion and a Proteobacteria-rich microbiome.</title>
        <authorList>
            <person name="Quandt C.A."/>
            <person name="Kohler A."/>
            <person name="Hesse C.N."/>
            <person name="Sharpton T.J."/>
            <person name="Martin F."/>
            <person name="Spatafora J.W."/>
        </authorList>
    </citation>
    <scope>NUCLEOTIDE SEQUENCE [LARGE SCALE GENOMIC DNA]</scope>
    <source>
        <strain evidence="3 4">OSC145934</strain>
    </source>
</reference>
<evidence type="ECO:0008006" key="5">
    <source>
        <dbReference type="Google" id="ProtNLM"/>
    </source>
</evidence>
<gene>
    <name evidence="3" type="ORF">Egran_03955</name>
</gene>
<feature type="compositionally biased region" description="Basic and acidic residues" evidence="2">
    <location>
        <begin position="1"/>
        <end position="11"/>
    </location>
</feature>
<dbReference type="OrthoDB" id="10067381at2759"/>
<dbReference type="PANTHER" id="PTHR31977:SF1">
    <property type="entry name" value="UPF0696 PROTEIN C11ORF68"/>
    <property type="match status" value="1"/>
</dbReference>
<dbReference type="InterPro" id="IPR015034">
    <property type="entry name" value="Bles03"/>
</dbReference>
<sequence>MKVTAGEKLESGEMDIDEDNETKIDDVLSDESSFYGDEQRASLDDRESAFDPLPYWDTHPYLLSTIAYQNRSAAAAGAKRAKDSLHSHPHDGRQECWQLTETVTDFLSRLPPSTALEDVVGPWLFVRNPKDNTSEKDQGNVPELVSAGTALLRDFENDKSRLEAEHALKKSRTSAPLTRALNTLRQSLENHILVAAQRAGVVTGKWMLFPPPEQVDEVWATVAGATVVGELGIGAKVATRDGPGPNRLIAVYTKDYRDEGDVRRVLLKLVRLGLVNKMQEKPIYYKLDAYTYLEIQGNNQYGLRASKSSSRDTLPGEC</sequence>
<evidence type="ECO:0000313" key="4">
    <source>
        <dbReference type="Proteomes" id="UP000243515"/>
    </source>
</evidence>
<feature type="region of interest" description="Disordered" evidence="2">
    <location>
        <begin position="1"/>
        <end position="42"/>
    </location>
</feature>
<dbReference type="InterPro" id="IPR023398">
    <property type="entry name" value="TIF_eIF4e-like"/>
</dbReference>
<comment type="similarity">
    <text evidence="1">Belongs to the UPF0696 family.</text>
</comment>
<dbReference type="AlphaFoldDB" id="A0A232LVW0"/>
<dbReference type="Gene3D" id="3.30.760.10">
    <property type="entry name" value="RNA Cap, Translation Initiation Factor Eif4e"/>
    <property type="match status" value="1"/>
</dbReference>
<dbReference type="PANTHER" id="PTHR31977">
    <property type="entry name" value="UPF0696 PROTEIN C11ORF68"/>
    <property type="match status" value="1"/>
</dbReference>
<evidence type="ECO:0000256" key="2">
    <source>
        <dbReference type="SAM" id="MobiDB-lite"/>
    </source>
</evidence>
<name>A0A232LVW0_9EURO</name>
<dbReference type="SUPFAM" id="SSF55418">
    <property type="entry name" value="eIF4e-like"/>
    <property type="match status" value="1"/>
</dbReference>
<organism evidence="3 4">
    <name type="scientific">Elaphomyces granulatus</name>
    <dbReference type="NCBI Taxonomy" id="519963"/>
    <lineage>
        <taxon>Eukaryota</taxon>
        <taxon>Fungi</taxon>
        <taxon>Dikarya</taxon>
        <taxon>Ascomycota</taxon>
        <taxon>Pezizomycotina</taxon>
        <taxon>Eurotiomycetes</taxon>
        <taxon>Eurotiomycetidae</taxon>
        <taxon>Eurotiales</taxon>
        <taxon>Elaphomycetaceae</taxon>
        <taxon>Elaphomyces</taxon>
    </lineage>
</organism>
<evidence type="ECO:0000256" key="1">
    <source>
        <dbReference type="ARBA" id="ARBA00010568"/>
    </source>
</evidence>
<evidence type="ECO:0000313" key="3">
    <source>
        <dbReference type="EMBL" id="OXV08283.1"/>
    </source>
</evidence>
<dbReference type="Proteomes" id="UP000243515">
    <property type="component" value="Unassembled WGS sequence"/>
</dbReference>